<accession>A0ABM9I5G0</accession>
<dbReference type="InterPro" id="IPR002355">
    <property type="entry name" value="Cu_oxidase_Cu_BS"/>
</dbReference>
<reference evidence="7 8" key="1">
    <citation type="submission" date="2023-03" db="EMBL/GenBank/DDBJ databases">
        <authorList>
            <person name="Pearce D."/>
        </authorList>
    </citation>
    <scope>NUCLEOTIDE SEQUENCE [LARGE SCALE GENOMIC DNA]</scope>
    <source>
        <strain evidence="7">Msz</strain>
    </source>
</reference>
<keyword evidence="8" id="KW-1185">Reference proteome</keyword>
<feature type="chain" id="PRO_5047086665" evidence="4">
    <location>
        <begin position="31"/>
        <end position="338"/>
    </location>
</feature>
<protein>
    <submittedName>
        <fullName evidence="7">Multicopper oxidase</fullName>
    </submittedName>
</protein>
<evidence type="ECO:0000256" key="1">
    <source>
        <dbReference type="ARBA" id="ARBA00022723"/>
    </source>
</evidence>
<keyword evidence="2" id="KW-0560">Oxidoreductase</keyword>
<dbReference type="PROSITE" id="PS00079">
    <property type="entry name" value="MULTICOPPER_OXIDASE1"/>
    <property type="match status" value="1"/>
</dbReference>
<evidence type="ECO:0000256" key="2">
    <source>
        <dbReference type="ARBA" id="ARBA00023002"/>
    </source>
</evidence>
<dbReference type="Pfam" id="PF07731">
    <property type="entry name" value="Cu-oxidase_2"/>
    <property type="match status" value="1"/>
</dbReference>
<evidence type="ECO:0000259" key="6">
    <source>
        <dbReference type="Pfam" id="PF07732"/>
    </source>
</evidence>
<dbReference type="Gene3D" id="2.60.40.420">
    <property type="entry name" value="Cupredoxins - blue copper proteins"/>
    <property type="match status" value="2"/>
</dbReference>
<dbReference type="RefSeq" id="WP_156912640.1">
    <property type="nucleotide sequence ID" value="NZ_OX458333.1"/>
</dbReference>
<dbReference type="SUPFAM" id="SSF49503">
    <property type="entry name" value="Cupredoxins"/>
    <property type="match status" value="2"/>
</dbReference>
<dbReference type="InterPro" id="IPR011707">
    <property type="entry name" value="Cu-oxidase-like_N"/>
</dbReference>
<evidence type="ECO:0000313" key="8">
    <source>
        <dbReference type="Proteomes" id="UP001162030"/>
    </source>
</evidence>
<dbReference type="Proteomes" id="UP001162030">
    <property type="component" value="Chromosome"/>
</dbReference>
<gene>
    <name evidence="7" type="ORF">MSZNOR_3508</name>
</gene>
<dbReference type="EMBL" id="OX458333">
    <property type="protein sequence ID" value="CAI8904231.1"/>
    <property type="molecule type" value="Genomic_DNA"/>
</dbReference>
<feature type="domain" description="Plastocyanin-like" evidence="6">
    <location>
        <begin position="92"/>
        <end position="198"/>
    </location>
</feature>
<evidence type="ECO:0000313" key="7">
    <source>
        <dbReference type="EMBL" id="CAI8904231.1"/>
    </source>
</evidence>
<dbReference type="PROSITE" id="PS00080">
    <property type="entry name" value="MULTICOPPER_OXIDASE2"/>
    <property type="match status" value="1"/>
</dbReference>
<keyword evidence="3" id="KW-0186">Copper</keyword>
<name>A0ABM9I5G0_9GAMM</name>
<keyword evidence="4" id="KW-0732">Signal</keyword>
<dbReference type="PANTHER" id="PTHR11709:SF394">
    <property type="entry name" value="FI03373P-RELATED"/>
    <property type="match status" value="1"/>
</dbReference>
<feature type="signal peptide" evidence="4">
    <location>
        <begin position="1"/>
        <end position="30"/>
    </location>
</feature>
<dbReference type="PANTHER" id="PTHR11709">
    <property type="entry name" value="MULTI-COPPER OXIDASE"/>
    <property type="match status" value="1"/>
</dbReference>
<dbReference type="InterPro" id="IPR008972">
    <property type="entry name" value="Cupredoxin"/>
</dbReference>
<dbReference type="Pfam" id="PF07732">
    <property type="entry name" value="Cu-oxidase_3"/>
    <property type="match status" value="1"/>
</dbReference>
<sequence length="338" mass="36925">MSLSCFLRRLLLFCSSSLLLTTFFIPSVQAEYVPLKADSATGTAPSGKTHRITLRAAALPSGQLAYQMVSHKIQLPGGQTEDVTNRYADKPTIPGPTIVLTEGDVAEITLEHGIANSDQPVSLHVHGVHFDIRSDGTMKSLNGVTDEAAFPGKPYTYKWVAAPGTAGTWPYHDHTFGHPMVGAEDKGLFGTLIVNPQSGKVPALVNGKIEDVDVGDIKREFILWMHETTFWGMEVNNILKGKQIPLWTNPTLGARLGEKVRFHVIGLGTAFHTFHLHGHRWLLPGTTNVVDTVNIGPISRDMFVVQAGEGVGPGDWHFHCHVVQHMQAGMMGDFRVVK</sequence>
<feature type="domain" description="Plastocyanin-like" evidence="5">
    <location>
        <begin position="248"/>
        <end position="336"/>
    </location>
</feature>
<evidence type="ECO:0000256" key="4">
    <source>
        <dbReference type="SAM" id="SignalP"/>
    </source>
</evidence>
<proteinExistence type="predicted"/>
<dbReference type="InterPro" id="IPR033138">
    <property type="entry name" value="Cu_oxidase_CS"/>
</dbReference>
<evidence type="ECO:0000256" key="3">
    <source>
        <dbReference type="ARBA" id="ARBA00023008"/>
    </source>
</evidence>
<evidence type="ECO:0000259" key="5">
    <source>
        <dbReference type="Pfam" id="PF07731"/>
    </source>
</evidence>
<dbReference type="InterPro" id="IPR011706">
    <property type="entry name" value="Cu-oxidase_C"/>
</dbReference>
<organism evidence="7 8">
    <name type="scientific">Methylocaldum szegediense</name>
    <dbReference type="NCBI Taxonomy" id="73780"/>
    <lineage>
        <taxon>Bacteria</taxon>
        <taxon>Pseudomonadati</taxon>
        <taxon>Pseudomonadota</taxon>
        <taxon>Gammaproteobacteria</taxon>
        <taxon>Methylococcales</taxon>
        <taxon>Methylococcaceae</taxon>
        <taxon>Methylocaldum</taxon>
    </lineage>
</organism>
<keyword evidence="1" id="KW-0479">Metal-binding</keyword>
<dbReference type="InterPro" id="IPR045087">
    <property type="entry name" value="Cu-oxidase_fam"/>
</dbReference>